<dbReference type="EMBL" id="CP042218">
    <property type="protein sequence ID" value="QDW65822.1"/>
    <property type="molecule type" value="Genomic_DNA"/>
</dbReference>
<dbReference type="AlphaFoldDB" id="A0A518N1P9"/>
<reference evidence="2 3" key="1">
    <citation type="submission" date="2019-07" db="EMBL/GenBank/DDBJ databases">
        <title>Full genome sequence of Luteimonas sp. Gr-4.</title>
        <authorList>
            <person name="Im W.-T."/>
        </authorList>
    </citation>
    <scope>NUCLEOTIDE SEQUENCE [LARGE SCALE GENOMIC DNA]</scope>
    <source>
        <strain evidence="2 3">Gr-4</strain>
    </source>
</reference>
<protein>
    <submittedName>
        <fullName evidence="2">DUF445 domain-containing protein</fullName>
    </submittedName>
</protein>
<keyword evidence="1" id="KW-0472">Membrane</keyword>
<accession>A0A518N1P9</accession>
<evidence type="ECO:0000313" key="2">
    <source>
        <dbReference type="EMBL" id="QDW65822.1"/>
    </source>
</evidence>
<dbReference type="InterPro" id="IPR007383">
    <property type="entry name" value="DUF445"/>
</dbReference>
<sequence>MAGEHTACRLAHVARTLFRPHAAREPGYSSSMAASSDPREAALRRRKAIALGLLGLAGAGLAVVSVLERSHPHWILGFLARVFEAALVGGLADWFAVVALFRHPLGMRWIPHTAIIPSKKNALGASLADFICDHFLGTRQVADKLRSMDIAGSVAGRLADAGFSQAMGRALASALPRILDALESEELHRFLQRIAEARLRQVDLSGAVAVVLRQLTADARHQALVDAGLAYAGDVLAAPGTHERIAEMATRELWKVLRYLKLEGVVADKVADKLVAGMTAMVDDMAADRDHEMRQRIGAEFERLILRLEDDPALRERVNRFRDQLIEDSDLSRYLRSLWRDLAAWIRDDAAREDSIIADRMAGVGAEVGARLAADDAMRAWINRGIVDLVLPEVERYREGIRGFIIDRVHQWSADELTRELELAVGPDLQFIRYNGTAVGALIGGVLYVLVHGIQRLA</sequence>
<dbReference type="GO" id="GO:0005886">
    <property type="term" value="C:plasma membrane"/>
    <property type="evidence" value="ECO:0007669"/>
    <property type="project" value="TreeGrafter"/>
</dbReference>
<feature type="transmembrane region" description="Helical" evidence="1">
    <location>
        <begin position="73"/>
        <end position="101"/>
    </location>
</feature>
<keyword evidence="3" id="KW-1185">Reference proteome</keyword>
<dbReference type="PANTHER" id="PTHR38442">
    <property type="entry name" value="INNER MEMBRANE PROTEIN-RELATED"/>
    <property type="match status" value="1"/>
</dbReference>
<keyword evidence="1" id="KW-1133">Transmembrane helix</keyword>
<name>A0A518N1P9_9GAMM</name>
<dbReference type="OrthoDB" id="9769590at2"/>
<dbReference type="Pfam" id="PF04286">
    <property type="entry name" value="DUF445"/>
    <property type="match status" value="1"/>
</dbReference>
<keyword evidence="1" id="KW-0812">Transmembrane</keyword>
<dbReference type="Proteomes" id="UP000316584">
    <property type="component" value="Chromosome"/>
</dbReference>
<dbReference type="KEGG" id="lug:FPZ22_02005"/>
<evidence type="ECO:0000313" key="3">
    <source>
        <dbReference type="Proteomes" id="UP000316584"/>
    </source>
</evidence>
<dbReference type="PANTHER" id="PTHR38442:SF1">
    <property type="entry name" value="INNER MEMBRANE PROTEIN"/>
    <property type="match status" value="1"/>
</dbReference>
<proteinExistence type="predicted"/>
<organism evidence="2 3">
    <name type="scientific">Luteimonas granuli</name>
    <dbReference type="NCBI Taxonomy" id="1176533"/>
    <lineage>
        <taxon>Bacteria</taxon>
        <taxon>Pseudomonadati</taxon>
        <taxon>Pseudomonadota</taxon>
        <taxon>Gammaproteobacteria</taxon>
        <taxon>Lysobacterales</taxon>
        <taxon>Lysobacteraceae</taxon>
        <taxon>Luteimonas</taxon>
    </lineage>
</organism>
<evidence type="ECO:0000256" key="1">
    <source>
        <dbReference type="SAM" id="Phobius"/>
    </source>
</evidence>
<feature type="transmembrane region" description="Helical" evidence="1">
    <location>
        <begin position="48"/>
        <end position="67"/>
    </location>
</feature>
<gene>
    <name evidence="2" type="ORF">FPZ22_02005</name>
</gene>